<feature type="transmembrane region" description="Helical" evidence="2">
    <location>
        <begin position="47"/>
        <end position="68"/>
    </location>
</feature>
<dbReference type="AlphaFoldDB" id="A0AAD9W4U9"/>
<keyword evidence="4" id="KW-1185">Reference proteome</keyword>
<protein>
    <submittedName>
        <fullName evidence="3">Uncharacterized protein</fullName>
    </submittedName>
</protein>
<feature type="region of interest" description="Disordered" evidence="1">
    <location>
        <begin position="16"/>
        <end position="36"/>
    </location>
</feature>
<name>A0AAD9W4U9_PHOAM</name>
<dbReference type="InterPro" id="IPR053008">
    <property type="entry name" value="Phomopsin_biosynth_assoc"/>
</dbReference>
<dbReference type="Proteomes" id="UP001265746">
    <property type="component" value="Unassembled WGS sequence"/>
</dbReference>
<keyword evidence="2" id="KW-0472">Membrane</keyword>
<feature type="compositionally biased region" description="Low complexity" evidence="1">
    <location>
        <begin position="16"/>
        <end position="31"/>
    </location>
</feature>
<dbReference type="PANTHER" id="PTHR35896:SF3">
    <property type="entry name" value="MAJOR FACILITATOR SUPERFAMILY TRANSPORTER"/>
    <property type="match status" value="1"/>
</dbReference>
<organism evidence="3 4">
    <name type="scientific">Phomopsis amygdali</name>
    <name type="common">Fusicoccum amygdali</name>
    <dbReference type="NCBI Taxonomy" id="1214568"/>
    <lineage>
        <taxon>Eukaryota</taxon>
        <taxon>Fungi</taxon>
        <taxon>Dikarya</taxon>
        <taxon>Ascomycota</taxon>
        <taxon>Pezizomycotina</taxon>
        <taxon>Sordariomycetes</taxon>
        <taxon>Sordariomycetidae</taxon>
        <taxon>Diaporthales</taxon>
        <taxon>Diaporthaceae</taxon>
        <taxon>Diaporthe</taxon>
    </lineage>
</organism>
<proteinExistence type="predicted"/>
<gene>
    <name evidence="3" type="ORF">N8I77_005528</name>
</gene>
<accession>A0AAD9W4U9</accession>
<comment type="caution">
    <text evidence="3">The sequence shown here is derived from an EMBL/GenBank/DDBJ whole genome shotgun (WGS) entry which is preliminary data.</text>
</comment>
<keyword evidence="2" id="KW-1133">Transmembrane helix</keyword>
<evidence type="ECO:0000313" key="3">
    <source>
        <dbReference type="EMBL" id="KAK2606802.1"/>
    </source>
</evidence>
<reference evidence="3" key="1">
    <citation type="submission" date="2023-06" db="EMBL/GenBank/DDBJ databases">
        <authorList>
            <person name="Noh H."/>
        </authorList>
    </citation>
    <scope>NUCLEOTIDE SEQUENCE</scope>
    <source>
        <strain evidence="3">DUCC20226</strain>
    </source>
</reference>
<dbReference type="PANTHER" id="PTHR35896">
    <property type="entry name" value="IG-LIKE DOMAIN-CONTAINING PROTEIN"/>
    <property type="match status" value="1"/>
</dbReference>
<evidence type="ECO:0000313" key="4">
    <source>
        <dbReference type="Proteomes" id="UP001265746"/>
    </source>
</evidence>
<dbReference type="EMBL" id="JAUJFL010000003">
    <property type="protein sequence ID" value="KAK2606802.1"/>
    <property type="molecule type" value="Genomic_DNA"/>
</dbReference>
<evidence type="ECO:0000256" key="2">
    <source>
        <dbReference type="SAM" id="Phobius"/>
    </source>
</evidence>
<keyword evidence="2" id="KW-0812">Transmembrane</keyword>
<sequence length="254" mass="28535">MAWFRDSRSSYEKAPLSDLDLSSDDGTLTPSHHQTTKQSKISHVRNVLGATCLLVFFVSWASSIILAFRATGELSRAGHILFPNSRPSYVSGAHLDAPHFGLLYNSSYCNGLKDPSGARERGCVLDPVAGGWIHKECSDPDLLAEFLKLPDFGWYLDENRTQPISQADVFAGRTGGRKVLYTVDDYHFRHCEFSLRSLIRNSVRRDVGLGFLLLDHEHMNHCMERVTYFNSPEIRQHPDETVVLTGSAECYKAL</sequence>
<evidence type="ECO:0000256" key="1">
    <source>
        <dbReference type="SAM" id="MobiDB-lite"/>
    </source>
</evidence>